<reference evidence="5" key="1">
    <citation type="submission" date="2017-02" db="UniProtKB">
        <authorList>
            <consortium name="WormBaseParasite"/>
        </authorList>
    </citation>
    <scope>IDENTIFICATION</scope>
</reference>
<gene>
    <name evidence="3" type="ORF">ASIM_LOCUS11896</name>
</gene>
<evidence type="ECO:0000256" key="2">
    <source>
        <dbReference type="SAM" id="SignalP"/>
    </source>
</evidence>
<reference evidence="3 4" key="2">
    <citation type="submission" date="2018-11" db="EMBL/GenBank/DDBJ databases">
        <authorList>
            <consortium name="Pathogen Informatics"/>
        </authorList>
    </citation>
    <scope>NUCLEOTIDE SEQUENCE [LARGE SCALE GENOMIC DNA]</scope>
</reference>
<evidence type="ECO:0000313" key="3">
    <source>
        <dbReference type="EMBL" id="VDK46058.1"/>
    </source>
</evidence>
<feature type="compositionally biased region" description="Gly residues" evidence="1">
    <location>
        <begin position="102"/>
        <end position="111"/>
    </location>
</feature>
<dbReference type="EMBL" id="UYRR01031113">
    <property type="protein sequence ID" value="VDK46058.1"/>
    <property type="molecule type" value="Genomic_DNA"/>
</dbReference>
<feature type="compositionally biased region" description="Basic and acidic residues" evidence="1">
    <location>
        <begin position="144"/>
        <end position="156"/>
    </location>
</feature>
<evidence type="ECO:0000313" key="4">
    <source>
        <dbReference type="Proteomes" id="UP000267096"/>
    </source>
</evidence>
<dbReference type="Proteomes" id="UP000267096">
    <property type="component" value="Unassembled WGS sequence"/>
</dbReference>
<feature type="chain" id="PRO_5043121159" evidence="2">
    <location>
        <begin position="21"/>
        <end position="163"/>
    </location>
</feature>
<dbReference type="AlphaFoldDB" id="A0A0M3JW01"/>
<evidence type="ECO:0000256" key="1">
    <source>
        <dbReference type="SAM" id="MobiDB-lite"/>
    </source>
</evidence>
<dbReference type="WBParaSite" id="ASIM_0001243001-mRNA-1">
    <property type="protein sequence ID" value="ASIM_0001243001-mRNA-1"/>
    <property type="gene ID" value="ASIM_0001243001"/>
</dbReference>
<sequence length="163" mass="17250">MSTLLKTVALLVISITLTECDPISEDGCEKDLADRRAHEVFRSLKITRALHDGFVRHREVGGRRIGEKGTGEPVSADEASIVGEGGETGQRAKREKAPYHGGSSGGHGGSFNSGSSKPDYNPPNNGGWSIGGHGSSFYPGSSKPDYHPSSRPDSHPHGGHHGR</sequence>
<feature type="region of interest" description="Disordered" evidence="1">
    <location>
        <begin position="62"/>
        <end position="163"/>
    </location>
</feature>
<keyword evidence="2" id="KW-0732">Signal</keyword>
<organism evidence="5">
    <name type="scientific">Anisakis simplex</name>
    <name type="common">Herring worm</name>
    <dbReference type="NCBI Taxonomy" id="6269"/>
    <lineage>
        <taxon>Eukaryota</taxon>
        <taxon>Metazoa</taxon>
        <taxon>Ecdysozoa</taxon>
        <taxon>Nematoda</taxon>
        <taxon>Chromadorea</taxon>
        <taxon>Rhabditida</taxon>
        <taxon>Spirurina</taxon>
        <taxon>Ascaridomorpha</taxon>
        <taxon>Ascaridoidea</taxon>
        <taxon>Anisakidae</taxon>
        <taxon>Anisakis</taxon>
        <taxon>Anisakis simplex complex</taxon>
    </lineage>
</organism>
<evidence type="ECO:0000313" key="5">
    <source>
        <dbReference type="WBParaSite" id="ASIM_0001243001-mRNA-1"/>
    </source>
</evidence>
<accession>A0A0M3JW01</accession>
<feature type="signal peptide" evidence="2">
    <location>
        <begin position="1"/>
        <end position="20"/>
    </location>
</feature>
<proteinExistence type="predicted"/>
<protein>
    <submittedName>
        <fullName evidence="5">Secreted protein</fullName>
    </submittedName>
</protein>
<keyword evidence="4" id="KW-1185">Reference proteome</keyword>
<name>A0A0M3JW01_ANISI</name>